<reference evidence="7 8" key="2">
    <citation type="journal article" date="2014" name="Genome Announc.">
        <title>Complete Genome Sequence of Coprothermobacter proteolyticus DSM 5265.</title>
        <authorList>
            <person name="Alexiev A."/>
            <person name="Coil D.A."/>
            <person name="Badger J.H."/>
            <person name="Enticknap J."/>
            <person name="Ward N."/>
            <person name="Robb F.T."/>
            <person name="Eisen J.A."/>
        </authorList>
    </citation>
    <scope>NUCLEOTIDE SEQUENCE [LARGE SCALE GENOMIC DNA]</scope>
    <source>
        <strain evidence="8">ATCC 35245 / DSM 5265 / OCM 4 / BT</strain>
    </source>
</reference>
<evidence type="ECO:0000313" key="8">
    <source>
        <dbReference type="Proteomes" id="UP000001732"/>
    </source>
</evidence>
<dbReference type="Proteomes" id="UP000001732">
    <property type="component" value="Chromosome"/>
</dbReference>
<gene>
    <name evidence="7" type="primary">glf</name>
    <name evidence="7" type="ordered locus">COPRO5265_0437</name>
</gene>
<dbReference type="OrthoDB" id="9769600at2"/>
<dbReference type="AlphaFoldDB" id="B5Y7Q4"/>
<reference evidence="8" key="1">
    <citation type="submission" date="2008-08" db="EMBL/GenBank/DDBJ databases">
        <title>The complete genome sequence of Coprothermobacter proteolyticus strain ATCC 5245 / DSM 5265 / BT.</title>
        <authorList>
            <person name="Dodson R.J."/>
            <person name="Durkin A.S."/>
            <person name="Wu M."/>
            <person name="Eisen J."/>
            <person name="Sutton G."/>
        </authorList>
    </citation>
    <scope>NUCLEOTIDE SEQUENCE [LARGE SCALE GENOMIC DNA]</scope>
    <source>
        <strain evidence="8">ATCC 35245 / DSM 5265 / OCM 4 / BT</strain>
    </source>
</reference>
<evidence type="ECO:0000313" key="7">
    <source>
        <dbReference type="EMBL" id="ACI17601.1"/>
    </source>
</evidence>
<dbReference type="STRING" id="309798.COPRO5265_0437"/>
<comment type="similarity">
    <text evidence="2">Belongs to the UDP-galactopyranose/dTDP-fucopyranose mutase family.</text>
</comment>
<dbReference type="GO" id="GO:0050660">
    <property type="term" value="F:flavin adenine dinucleotide binding"/>
    <property type="evidence" value="ECO:0007669"/>
    <property type="project" value="TreeGrafter"/>
</dbReference>
<evidence type="ECO:0000256" key="2">
    <source>
        <dbReference type="ARBA" id="ARBA00009321"/>
    </source>
</evidence>
<evidence type="ECO:0000256" key="4">
    <source>
        <dbReference type="ARBA" id="ARBA00022827"/>
    </source>
</evidence>
<sequence length="379" mass="44279">MFKYIVVGAGLSGAVVAERIASQLNEKVLVLDRKPHIAGTCFDSKDENGILVHRYGGHLFRTENEVVWSYLSQFTDWHYYQHRVLAWVDGKMVPLPFNFNSMDMVFSAELASKLKEKLLNAYGLNTKVHVTKLIQSDDEDLRFLGEYVYEKVFIHYTLKQWGRRPEEMEPEATINVPVLVGKDDRYYTARFQGVPRQGYTQMVQQMLSHKNIKLMLNTDFLELAEVKADGIYIMGKKYDGTIIYTGSLDELFGYRFGRLPFRSLDFCFETHDVEYYQGAATVHYPNNYDFTRIIEFKHIHPVDVKRTTICFEYPKEYTTENDERYYPVLTKESKATWLKYADLAREYHVIPLGRVGEFKYYNMSEAVESALRAFNDIAK</sequence>
<keyword evidence="8" id="KW-1185">Reference proteome</keyword>
<dbReference type="InterPro" id="IPR004379">
    <property type="entry name" value="UDP-GALP_mutase"/>
</dbReference>
<dbReference type="Pfam" id="PF03275">
    <property type="entry name" value="GLF"/>
    <property type="match status" value="1"/>
</dbReference>
<evidence type="ECO:0000256" key="3">
    <source>
        <dbReference type="ARBA" id="ARBA00022630"/>
    </source>
</evidence>
<dbReference type="Gene3D" id="3.40.50.720">
    <property type="entry name" value="NAD(P)-binding Rossmann-like Domain"/>
    <property type="match status" value="3"/>
</dbReference>
<dbReference type="SUPFAM" id="SSF54373">
    <property type="entry name" value="FAD-linked reductases, C-terminal domain"/>
    <property type="match status" value="1"/>
</dbReference>
<dbReference type="PANTHER" id="PTHR21197">
    <property type="entry name" value="UDP-GALACTOPYRANOSE MUTASE"/>
    <property type="match status" value="1"/>
</dbReference>
<dbReference type="KEGG" id="cpo:COPRO5265_0437"/>
<dbReference type="HOGENOM" id="CLU_042118_0_0_9"/>
<dbReference type="eggNOG" id="COG0562">
    <property type="taxonomic scope" value="Bacteria"/>
</dbReference>
<organism evidence="7 8">
    <name type="scientific">Coprothermobacter proteolyticus (strain ATCC 35245 / DSM 5265 / OCM 4 / BT)</name>
    <dbReference type="NCBI Taxonomy" id="309798"/>
    <lineage>
        <taxon>Bacteria</taxon>
        <taxon>Pseudomonadati</taxon>
        <taxon>Coprothermobacterota</taxon>
        <taxon>Coprothermobacteria</taxon>
        <taxon>Coprothermobacterales</taxon>
        <taxon>Coprothermobacteraceae</taxon>
        <taxon>Coprothermobacter</taxon>
    </lineage>
</organism>
<feature type="domain" description="UDP-galactopyranose mutase C-terminal" evidence="6">
    <location>
        <begin position="151"/>
        <end position="360"/>
    </location>
</feature>
<dbReference type="RefSeq" id="WP_012544253.1">
    <property type="nucleotide sequence ID" value="NC_011295.1"/>
</dbReference>
<proteinExistence type="inferred from homology"/>
<dbReference type="EC" id="5.4.99.9" evidence="7"/>
<dbReference type="InterPro" id="IPR015899">
    <property type="entry name" value="UDP-GalPyranose_mutase_C"/>
</dbReference>
<keyword evidence="3" id="KW-0285">Flavoprotein</keyword>
<name>B5Y7Q4_COPPD</name>
<dbReference type="EMBL" id="CP001145">
    <property type="protein sequence ID" value="ACI17601.1"/>
    <property type="molecule type" value="Genomic_DNA"/>
</dbReference>
<evidence type="ECO:0000256" key="1">
    <source>
        <dbReference type="ARBA" id="ARBA00001974"/>
    </source>
</evidence>
<dbReference type="NCBIfam" id="TIGR00031">
    <property type="entry name" value="UDP-GALP_mutase"/>
    <property type="match status" value="1"/>
</dbReference>
<keyword evidence="5 7" id="KW-0413">Isomerase</keyword>
<dbReference type="GO" id="GO:0005829">
    <property type="term" value="C:cytosol"/>
    <property type="evidence" value="ECO:0007669"/>
    <property type="project" value="TreeGrafter"/>
</dbReference>
<comment type="cofactor">
    <cofactor evidence="1">
        <name>FAD</name>
        <dbReference type="ChEBI" id="CHEBI:57692"/>
    </cofactor>
</comment>
<keyword evidence="4" id="KW-0274">FAD</keyword>
<dbReference type="GO" id="GO:0008767">
    <property type="term" value="F:UDP-galactopyranose mutase activity"/>
    <property type="evidence" value="ECO:0007669"/>
    <property type="project" value="UniProtKB-EC"/>
</dbReference>
<evidence type="ECO:0000259" key="6">
    <source>
        <dbReference type="Pfam" id="PF03275"/>
    </source>
</evidence>
<dbReference type="SUPFAM" id="SSF51971">
    <property type="entry name" value="Nucleotide-binding domain"/>
    <property type="match status" value="1"/>
</dbReference>
<evidence type="ECO:0000256" key="5">
    <source>
        <dbReference type="ARBA" id="ARBA00023235"/>
    </source>
</evidence>
<dbReference type="PANTHER" id="PTHR21197:SF0">
    <property type="entry name" value="UDP-GALACTOPYRANOSE MUTASE"/>
    <property type="match status" value="1"/>
</dbReference>
<accession>B5Y7Q4</accession>
<protein>
    <submittedName>
        <fullName evidence="7">UDP-galactopyranose mutase</fullName>
        <ecNumber evidence="7">5.4.99.9</ecNumber>
    </submittedName>
</protein>
<dbReference type="Pfam" id="PF13450">
    <property type="entry name" value="NAD_binding_8"/>
    <property type="match status" value="1"/>
</dbReference>